<keyword evidence="4" id="KW-1185">Reference proteome</keyword>
<organism evidence="3 4">
    <name type="scientific">Diplogelasinospora grovesii</name>
    <dbReference type="NCBI Taxonomy" id="303347"/>
    <lineage>
        <taxon>Eukaryota</taxon>
        <taxon>Fungi</taxon>
        <taxon>Dikarya</taxon>
        <taxon>Ascomycota</taxon>
        <taxon>Pezizomycotina</taxon>
        <taxon>Sordariomycetes</taxon>
        <taxon>Sordariomycetidae</taxon>
        <taxon>Sordariales</taxon>
        <taxon>Diplogelasinosporaceae</taxon>
        <taxon>Diplogelasinospora</taxon>
    </lineage>
</organism>
<feature type="transmembrane region" description="Helical" evidence="1">
    <location>
        <begin position="337"/>
        <end position="355"/>
    </location>
</feature>
<dbReference type="AlphaFoldDB" id="A0AAN6MXZ6"/>
<feature type="transmembrane region" description="Helical" evidence="1">
    <location>
        <begin position="432"/>
        <end position="451"/>
    </location>
</feature>
<feature type="transmembrane region" description="Helical" evidence="1">
    <location>
        <begin position="285"/>
        <end position="304"/>
    </location>
</feature>
<keyword evidence="1" id="KW-0472">Membrane</keyword>
<feature type="transmembrane region" description="Helical" evidence="1">
    <location>
        <begin position="197"/>
        <end position="219"/>
    </location>
</feature>
<evidence type="ECO:0000313" key="4">
    <source>
        <dbReference type="Proteomes" id="UP001303473"/>
    </source>
</evidence>
<keyword evidence="1" id="KW-0812">Transmembrane</keyword>
<gene>
    <name evidence="3" type="ORF">QBC46DRAFT_347111</name>
</gene>
<dbReference type="PANTHER" id="PTHR23028:SF126">
    <property type="entry name" value="ACYLTRANSFERASE 3 DOMAIN-CONTAINING PROTEIN"/>
    <property type="match status" value="1"/>
</dbReference>
<dbReference type="GO" id="GO:0016747">
    <property type="term" value="F:acyltransferase activity, transferring groups other than amino-acyl groups"/>
    <property type="evidence" value="ECO:0007669"/>
    <property type="project" value="InterPro"/>
</dbReference>
<evidence type="ECO:0000259" key="2">
    <source>
        <dbReference type="Pfam" id="PF01757"/>
    </source>
</evidence>
<feature type="transmembrane region" description="Helical" evidence="1">
    <location>
        <begin position="139"/>
        <end position="161"/>
    </location>
</feature>
<accession>A0AAN6MXZ6</accession>
<dbReference type="Proteomes" id="UP001303473">
    <property type="component" value="Unassembled WGS sequence"/>
</dbReference>
<keyword evidence="3" id="KW-0012">Acyltransferase</keyword>
<dbReference type="PANTHER" id="PTHR23028">
    <property type="entry name" value="ACETYLTRANSFERASE"/>
    <property type="match status" value="1"/>
</dbReference>
<protein>
    <submittedName>
        <fullName evidence="3">Acyltransferase 3</fullName>
    </submittedName>
</protein>
<dbReference type="InterPro" id="IPR002656">
    <property type="entry name" value="Acyl_transf_3_dom"/>
</dbReference>
<dbReference type="EMBL" id="MU853950">
    <property type="protein sequence ID" value="KAK3934946.1"/>
    <property type="molecule type" value="Genomic_DNA"/>
</dbReference>
<feature type="transmembrane region" description="Helical" evidence="1">
    <location>
        <begin position="86"/>
        <end position="110"/>
    </location>
</feature>
<feature type="domain" description="Acyltransferase 3" evidence="2">
    <location>
        <begin position="42"/>
        <end position="406"/>
    </location>
</feature>
<reference evidence="4" key="1">
    <citation type="journal article" date="2023" name="Mol. Phylogenet. Evol.">
        <title>Genome-scale phylogeny and comparative genomics of the fungal order Sordariales.</title>
        <authorList>
            <person name="Hensen N."/>
            <person name="Bonometti L."/>
            <person name="Westerberg I."/>
            <person name="Brannstrom I.O."/>
            <person name="Guillou S."/>
            <person name="Cros-Aarteil S."/>
            <person name="Calhoun S."/>
            <person name="Haridas S."/>
            <person name="Kuo A."/>
            <person name="Mondo S."/>
            <person name="Pangilinan J."/>
            <person name="Riley R."/>
            <person name="LaButti K."/>
            <person name="Andreopoulos B."/>
            <person name="Lipzen A."/>
            <person name="Chen C."/>
            <person name="Yan M."/>
            <person name="Daum C."/>
            <person name="Ng V."/>
            <person name="Clum A."/>
            <person name="Steindorff A."/>
            <person name="Ohm R.A."/>
            <person name="Martin F."/>
            <person name="Silar P."/>
            <person name="Natvig D.O."/>
            <person name="Lalanne C."/>
            <person name="Gautier V."/>
            <person name="Ament-Velasquez S.L."/>
            <person name="Kruys A."/>
            <person name="Hutchinson M.I."/>
            <person name="Powell A.J."/>
            <person name="Barry K."/>
            <person name="Miller A.N."/>
            <person name="Grigoriev I.V."/>
            <person name="Debuchy R."/>
            <person name="Gladieux P."/>
            <person name="Hiltunen Thoren M."/>
            <person name="Johannesson H."/>
        </authorList>
    </citation>
    <scope>NUCLEOTIDE SEQUENCE [LARGE SCALE GENOMIC DNA]</scope>
    <source>
        <strain evidence="4">CBS 340.73</strain>
    </source>
</reference>
<sequence>MLRSLSRPTWGSNLVRTLLPSFVADVLWPDHKPTYKIHPTSYLDGLRGIASVIVFFCHYTEDNFNALVPSYGIDPEKPSGWIQLPYIRIIFSGRPMVHIFFVISGFVLSYKPIKSIHAHQLDKCYTTLASSTFRRAFRLFGPCIASTFMIMCMNQTGILWYPMASWSEQLWNWKNVVFHQITWPWEWDKDLLPGYDIHLWTIPIEFAHSMLLFMVILMFSRSKLRIRQASTFGLMIYCLTCGKWAGFEFLAGMFLAEIHILQAAAQSKAWESSDSAPHISSRLKLLKLLLHLSLIAIGLFIGGWPNHDADKTPGIRWFFAQTPMPWAKMDVLAPQKFWFGLSAAFIVWSVGEVDFIKRFFEGPLAQYCGRISYAIYICHGPMLGLYQRRVLGTEFIPAEGEPGTEGYKTAVAAAGIKGLIGVATTTQKTMGWFLGLCILGPIVVWAADVFWRHVDNPVVSIGKKIENACLDDFETPRSQGYSPAA</sequence>
<dbReference type="InterPro" id="IPR050879">
    <property type="entry name" value="Acyltransferase_3"/>
</dbReference>
<evidence type="ECO:0000256" key="1">
    <source>
        <dbReference type="SAM" id="Phobius"/>
    </source>
</evidence>
<evidence type="ECO:0000313" key="3">
    <source>
        <dbReference type="EMBL" id="KAK3934946.1"/>
    </source>
</evidence>
<name>A0AAN6MXZ6_9PEZI</name>
<comment type="caution">
    <text evidence="3">The sequence shown here is derived from an EMBL/GenBank/DDBJ whole genome shotgun (WGS) entry which is preliminary data.</text>
</comment>
<proteinExistence type="predicted"/>
<keyword evidence="1" id="KW-1133">Transmembrane helix</keyword>
<keyword evidence="3" id="KW-0808">Transferase</keyword>
<dbReference type="Pfam" id="PF01757">
    <property type="entry name" value="Acyl_transf_3"/>
    <property type="match status" value="1"/>
</dbReference>